<accession>A0ABV9T7H9</accession>
<dbReference type="Pfam" id="PF01636">
    <property type="entry name" value="APH"/>
    <property type="match status" value="1"/>
</dbReference>
<evidence type="ECO:0000256" key="4">
    <source>
        <dbReference type="ARBA" id="ARBA00022777"/>
    </source>
</evidence>
<proteinExistence type="inferred from homology"/>
<dbReference type="Gene3D" id="3.90.1200.10">
    <property type="match status" value="1"/>
</dbReference>
<evidence type="ECO:0000256" key="5">
    <source>
        <dbReference type="ARBA" id="ARBA00022840"/>
    </source>
</evidence>
<dbReference type="Proteomes" id="UP001595818">
    <property type="component" value="Unassembled WGS sequence"/>
</dbReference>
<gene>
    <name evidence="7" type="ORF">ACFPFU_23490</name>
</gene>
<reference evidence="8" key="1">
    <citation type="journal article" date="2019" name="Int. J. Syst. Evol. Microbiol.">
        <title>The Global Catalogue of Microorganisms (GCM) 10K type strain sequencing project: providing services to taxonomists for standard genome sequencing and annotation.</title>
        <authorList>
            <consortium name="The Broad Institute Genomics Platform"/>
            <consortium name="The Broad Institute Genome Sequencing Center for Infectious Disease"/>
            <person name="Wu L."/>
            <person name="Ma J."/>
        </authorList>
    </citation>
    <scope>NUCLEOTIDE SEQUENCE [LARGE SCALE GENOMIC DNA]</scope>
    <source>
        <strain evidence="8">CGMCC 4.7466</strain>
    </source>
</reference>
<evidence type="ECO:0000259" key="6">
    <source>
        <dbReference type="Pfam" id="PF01636"/>
    </source>
</evidence>
<protein>
    <submittedName>
        <fullName evidence="7">Phosphotransferase family protein</fullName>
    </submittedName>
</protein>
<evidence type="ECO:0000256" key="2">
    <source>
        <dbReference type="ARBA" id="ARBA00022679"/>
    </source>
</evidence>
<name>A0ABV9T7H9_9BACT</name>
<dbReference type="Gene3D" id="3.30.200.20">
    <property type="entry name" value="Phosphorylase Kinase, domain 1"/>
    <property type="match status" value="1"/>
</dbReference>
<dbReference type="InterPro" id="IPR002575">
    <property type="entry name" value="Aminoglycoside_PTrfase"/>
</dbReference>
<dbReference type="PANTHER" id="PTHR34273">
    <property type="entry name" value="METHYLTHIORIBOSE KINASE"/>
    <property type="match status" value="1"/>
</dbReference>
<keyword evidence="3" id="KW-0547">Nucleotide-binding</keyword>
<evidence type="ECO:0000313" key="8">
    <source>
        <dbReference type="Proteomes" id="UP001595818"/>
    </source>
</evidence>
<dbReference type="SUPFAM" id="SSF56112">
    <property type="entry name" value="Protein kinase-like (PK-like)"/>
    <property type="match status" value="1"/>
</dbReference>
<dbReference type="PANTHER" id="PTHR34273:SF2">
    <property type="entry name" value="METHYLTHIORIBOSE KINASE"/>
    <property type="match status" value="1"/>
</dbReference>
<keyword evidence="2" id="KW-0808">Transferase</keyword>
<comment type="similarity">
    <text evidence="1">Belongs to the methylthioribose kinase family.</text>
</comment>
<dbReference type="InterPro" id="IPR011009">
    <property type="entry name" value="Kinase-like_dom_sf"/>
</dbReference>
<keyword evidence="4" id="KW-0418">Kinase</keyword>
<organism evidence="7 8">
    <name type="scientific">Negadavirga shengliensis</name>
    <dbReference type="NCBI Taxonomy" id="1389218"/>
    <lineage>
        <taxon>Bacteria</taxon>
        <taxon>Pseudomonadati</taxon>
        <taxon>Bacteroidota</taxon>
        <taxon>Cytophagia</taxon>
        <taxon>Cytophagales</taxon>
        <taxon>Cyclobacteriaceae</taxon>
        <taxon>Negadavirga</taxon>
    </lineage>
</organism>
<dbReference type="EMBL" id="JBHSJJ010000021">
    <property type="protein sequence ID" value="MFC4874687.1"/>
    <property type="molecule type" value="Genomic_DNA"/>
</dbReference>
<evidence type="ECO:0000256" key="3">
    <source>
        <dbReference type="ARBA" id="ARBA00022741"/>
    </source>
</evidence>
<comment type="caution">
    <text evidence="7">The sequence shown here is derived from an EMBL/GenBank/DDBJ whole genome shotgun (WGS) entry which is preliminary data.</text>
</comment>
<keyword evidence="5" id="KW-0067">ATP-binding</keyword>
<sequence>MIDNAFLSLLRKDGVFRSKSPGVFPLTGGVSSEIYRVDDDGRTFVVKRALKKLKVKADWYADVSRNRYEAAFLRYVGAFMRQSVPHLLGEGDGYFVMEFLNGFSDWKHLLLEKNFNPDHARHAGILLGQIHHHSFADPIAARQFDGTANFRELRVSPYLDYTAERHPDVSDTILEEAERLTRCRECLIHGDFSPKNILIAPNRMVLVDSEVAYYGDPAFDIGFLLCHLLLKGLYHAPEKTGPMVLAETFWTGYQNQRTPNGFSYAGLAHRVSRLLPMLLLARVDGKSQVEYLDEERRAFVRTFALKHIKEKHDDLQSLIRLWFYQIDKLEYRENKIN</sequence>
<dbReference type="RefSeq" id="WP_377068778.1">
    <property type="nucleotide sequence ID" value="NZ_JBHSJJ010000021.1"/>
</dbReference>
<keyword evidence="8" id="KW-1185">Reference proteome</keyword>
<evidence type="ECO:0000256" key="1">
    <source>
        <dbReference type="ARBA" id="ARBA00010165"/>
    </source>
</evidence>
<feature type="domain" description="Aminoglycoside phosphotransferase" evidence="6">
    <location>
        <begin position="25"/>
        <end position="234"/>
    </location>
</feature>
<evidence type="ECO:0000313" key="7">
    <source>
        <dbReference type="EMBL" id="MFC4874687.1"/>
    </source>
</evidence>